<feature type="non-terminal residue" evidence="1">
    <location>
        <position position="1"/>
    </location>
</feature>
<dbReference type="EMBL" id="BARW01030968">
    <property type="protein sequence ID" value="GAJ11673.1"/>
    <property type="molecule type" value="Genomic_DNA"/>
</dbReference>
<dbReference type="AlphaFoldDB" id="X1U292"/>
<sequence length="247" mass="28146">RSYLPGFDYCLASFNVTLNDLENPDTRAQLRINADIVEVGEGEEFLENRCRVIKIYKEGINKKVKIDCKGDREGAFNLIINPKIKLNIDGEEQDVSVGDWLYKKEDGTKSVYLGYAGTKGDTEQLEDLYVYLVAIPEQKDRLSEEQISLAATVARSYEAKKDKPENIFQELRAEAKFIIGGLTNFYQWLVEGESFKELPYMIGEQVVLSKEIFGKDVKIVDFASAKDSELSEARTSFDKAMDDYREI</sequence>
<comment type="caution">
    <text evidence="1">The sequence shown here is derived from an EMBL/GenBank/DDBJ whole genome shotgun (WGS) entry which is preliminary data.</text>
</comment>
<gene>
    <name evidence="1" type="ORF">S12H4_49377</name>
</gene>
<organism evidence="1">
    <name type="scientific">marine sediment metagenome</name>
    <dbReference type="NCBI Taxonomy" id="412755"/>
    <lineage>
        <taxon>unclassified sequences</taxon>
        <taxon>metagenomes</taxon>
        <taxon>ecological metagenomes</taxon>
    </lineage>
</organism>
<name>X1U292_9ZZZZ</name>
<proteinExistence type="predicted"/>
<evidence type="ECO:0000313" key="1">
    <source>
        <dbReference type="EMBL" id="GAJ11673.1"/>
    </source>
</evidence>
<reference evidence="1" key="1">
    <citation type="journal article" date="2014" name="Front. Microbiol.">
        <title>High frequency of phylogenetically diverse reductive dehalogenase-homologous genes in deep subseafloor sedimentary metagenomes.</title>
        <authorList>
            <person name="Kawai M."/>
            <person name="Futagami T."/>
            <person name="Toyoda A."/>
            <person name="Takaki Y."/>
            <person name="Nishi S."/>
            <person name="Hori S."/>
            <person name="Arai W."/>
            <person name="Tsubouchi T."/>
            <person name="Morono Y."/>
            <person name="Uchiyama I."/>
            <person name="Ito T."/>
            <person name="Fujiyama A."/>
            <person name="Inagaki F."/>
            <person name="Takami H."/>
        </authorList>
    </citation>
    <scope>NUCLEOTIDE SEQUENCE</scope>
    <source>
        <strain evidence="1">Expedition CK06-06</strain>
    </source>
</reference>
<accession>X1U292</accession>
<protein>
    <submittedName>
        <fullName evidence="1">Uncharacterized protein</fullName>
    </submittedName>
</protein>
<feature type="non-terminal residue" evidence="1">
    <location>
        <position position="247"/>
    </location>
</feature>